<dbReference type="SUPFAM" id="SSF55174">
    <property type="entry name" value="Alpha-L RNA-binding motif"/>
    <property type="match status" value="1"/>
</dbReference>
<dbReference type="Gene3D" id="3.30.2350.10">
    <property type="entry name" value="Pseudouridine synthase"/>
    <property type="match status" value="1"/>
</dbReference>
<proteinExistence type="inferred from homology"/>
<dbReference type="Pfam" id="PF01479">
    <property type="entry name" value="S4"/>
    <property type="match status" value="1"/>
</dbReference>
<evidence type="ECO:0000256" key="3">
    <source>
        <dbReference type="ARBA" id="ARBA00023235"/>
    </source>
</evidence>
<dbReference type="EC" id="5.4.99.-" evidence="6"/>
<dbReference type="Proteomes" id="UP001200537">
    <property type="component" value="Unassembled WGS sequence"/>
</dbReference>
<dbReference type="Gene3D" id="3.10.290.10">
    <property type="entry name" value="RNA-binding S4 domain"/>
    <property type="match status" value="1"/>
</dbReference>
<dbReference type="SMART" id="SM00363">
    <property type="entry name" value="S4"/>
    <property type="match status" value="1"/>
</dbReference>
<name>A0AAJ1EUP4_9ACTO</name>
<evidence type="ECO:0000256" key="5">
    <source>
        <dbReference type="PROSITE-ProRule" id="PRU00182"/>
    </source>
</evidence>
<dbReference type="InterPro" id="IPR050188">
    <property type="entry name" value="RluA_PseudoU_synthase"/>
</dbReference>
<dbReference type="SUPFAM" id="SSF55120">
    <property type="entry name" value="Pseudouridine synthase"/>
    <property type="match status" value="1"/>
</dbReference>
<comment type="similarity">
    <text evidence="2 6">Belongs to the pseudouridine synthase RluA family.</text>
</comment>
<keyword evidence="5" id="KW-0694">RNA-binding</keyword>
<protein>
    <recommendedName>
        <fullName evidence="6">Pseudouridine synthase</fullName>
        <ecNumber evidence="6">5.4.99.-</ecNumber>
    </recommendedName>
</protein>
<reference evidence="8" key="1">
    <citation type="submission" date="2022-01" db="EMBL/GenBank/DDBJ databases">
        <title>Collection of gut derived symbiotic bacterial strains cultured from healthy donors.</title>
        <authorList>
            <person name="Lin H."/>
            <person name="Kohout C."/>
            <person name="Waligurski E."/>
            <person name="Pamer E.G."/>
        </authorList>
    </citation>
    <scope>NUCLEOTIDE SEQUENCE</scope>
    <source>
        <strain evidence="8">DFI.7.46</strain>
    </source>
</reference>
<evidence type="ECO:0000313" key="8">
    <source>
        <dbReference type="EMBL" id="MCG4617257.1"/>
    </source>
</evidence>
<dbReference type="InterPro" id="IPR002942">
    <property type="entry name" value="S4_RNA-bd"/>
</dbReference>
<dbReference type="InterPro" id="IPR006224">
    <property type="entry name" value="PsdUridine_synth_RluA-like_CS"/>
</dbReference>
<evidence type="ECO:0000256" key="1">
    <source>
        <dbReference type="ARBA" id="ARBA00000073"/>
    </source>
</evidence>
<sequence length="306" mass="33257">MRDRVRLQLPECAQGKRLDQVLAAELGISRSLVAKLIKQNYVKVNGTVPRKSAEVTRGDQVEVLLPDVSPKSLETPAPLPILYQDENIVVVNKPVGMAAHSAPGWEGPTVIGALLATGQEIDTSGPLERKGIVHRLDVGTSGAMVVAKSQLAYDRLQADFRARRVKKIYQALVQGYLDPAAGTIDAPIGRHPSRDFKMAVVAGGRPAITHYRTLESLPRATLVELQLETGRTHQIRVHMQAIGHAIVGDPTYGANPLLAKELGLKRQWLHAVSLGFTHPVTGEQVSFQAPLAADLKDALTRLRRGF</sequence>
<dbReference type="GO" id="GO:0003723">
    <property type="term" value="F:RNA binding"/>
    <property type="evidence" value="ECO:0007669"/>
    <property type="project" value="UniProtKB-KW"/>
</dbReference>
<dbReference type="PROSITE" id="PS50889">
    <property type="entry name" value="S4"/>
    <property type="match status" value="1"/>
</dbReference>
<dbReference type="EMBL" id="JAKNHJ010000003">
    <property type="protein sequence ID" value="MCG4617257.1"/>
    <property type="molecule type" value="Genomic_DNA"/>
</dbReference>
<comment type="caution">
    <text evidence="8">The sequence shown here is derived from an EMBL/GenBank/DDBJ whole genome shotgun (WGS) entry which is preliminary data.</text>
</comment>
<evidence type="ECO:0000256" key="6">
    <source>
        <dbReference type="RuleBase" id="RU362028"/>
    </source>
</evidence>
<dbReference type="PROSITE" id="PS01129">
    <property type="entry name" value="PSI_RLU"/>
    <property type="match status" value="1"/>
</dbReference>
<dbReference type="InterPro" id="IPR020103">
    <property type="entry name" value="PsdUridine_synth_cat_dom_sf"/>
</dbReference>
<evidence type="ECO:0000259" key="7">
    <source>
        <dbReference type="SMART" id="SM00363"/>
    </source>
</evidence>
<dbReference type="PANTHER" id="PTHR21600">
    <property type="entry name" value="MITOCHONDRIAL RNA PSEUDOURIDINE SYNTHASE"/>
    <property type="match status" value="1"/>
</dbReference>
<dbReference type="PANTHER" id="PTHR21600:SF44">
    <property type="entry name" value="RIBOSOMAL LARGE SUBUNIT PSEUDOURIDINE SYNTHASE D"/>
    <property type="match status" value="1"/>
</dbReference>
<evidence type="ECO:0000313" key="9">
    <source>
        <dbReference type="Proteomes" id="UP001200537"/>
    </source>
</evidence>
<comment type="catalytic activity">
    <reaction evidence="1 6">
        <text>a uridine in RNA = a pseudouridine in RNA</text>
        <dbReference type="Rhea" id="RHEA:48348"/>
        <dbReference type="Rhea" id="RHEA-COMP:12068"/>
        <dbReference type="Rhea" id="RHEA-COMP:12069"/>
        <dbReference type="ChEBI" id="CHEBI:65314"/>
        <dbReference type="ChEBI" id="CHEBI:65315"/>
    </reaction>
</comment>
<dbReference type="InterPro" id="IPR006145">
    <property type="entry name" value="PsdUridine_synth_RsuA/RluA"/>
</dbReference>
<gene>
    <name evidence="8" type="ORF">L0M99_01930</name>
</gene>
<dbReference type="GO" id="GO:0120159">
    <property type="term" value="F:rRNA pseudouridine synthase activity"/>
    <property type="evidence" value="ECO:0007669"/>
    <property type="project" value="UniProtKB-ARBA"/>
</dbReference>
<dbReference type="RefSeq" id="WP_238127538.1">
    <property type="nucleotide sequence ID" value="NZ_JAHAIE010000017.1"/>
</dbReference>
<dbReference type="NCBIfam" id="TIGR00005">
    <property type="entry name" value="rluA_subfam"/>
    <property type="match status" value="1"/>
</dbReference>
<dbReference type="GO" id="GO:0000455">
    <property type="term" value="P:enzyme-directed rRNA pseudouridine synthesis"/>
    <property type="evidence" value="ECO:0007669"/>
    <property type="project" value="TreeGrafter"/>
</dbReference>
<evidence type="ECO:0000256" key="4">
    <source>
        <dbReference type="PIRSR" id="PIRSR606225-1"/>
    </source>
</evidence>
<accession>A0AAJ1EUP4</accession>
<evidence type="ECO:0000256" key="2">
    <source>
        <dbReference type="ARBA" id="ARBA00010876"/>
    </source>
</evidence>
<dbReference type="CDD" id="cd00165">
    <property type="entry name" value="S4"/>
    <property type="match status" value="1"/>
</dbReference>
<organism evidence="8 9">
    <name type="scientific">Varibaculum cambriense</name>
    <dbReference type="NCBI Taxonomy" id="184870"/>
    <lineage>
        <taxon>Bacteria</taxon>
        <taxon>Bacillati</taxon>
        <taxon>Actinomycetota</taxon>
        <taxon>Actinomycetes</taxon>
        <taxon>Actinomycetales</taxon>
        <taxon>Actinomycetaceae</taxon>
        <taxon>Varibaculum</taxon>
    </lineage>
</organism>
<feature type="active site" evidence="4">
    <location>
        <position position="137"/>
    </location>
</feature>
<dbReference type="AlphaFoldDB" id="A0AAJ1EUP4"/>
<dbReference type="InterPro" id="IPR006225">
    <property type="entry name" value="PsdUridine_synth_RluC/D"/>
</dbReference>
<dbReference type="Pfam" id="PF00849">
    <property type="entry name" value="PseudoU_synth_2"/>
    <property type="match status" value="1"/>
</dbReference>
<dbReference type="CDD" id="cd02869">
    <property type="entry name" value="PseudoU_synth_RluA_like"/>
    <property type="match status" value="1"/>
</dbReference>
<dbReference type="InterPro" id="IPR036986">
    <property type="entry name" value="S4_RNA-bd_sf"/>
</dbReference>
<feature type="domain" description="RNA-binding S4" evidence="7">
    <location>
        <begin position="16"/>
        <end position="74"/>
    </location>
</feature>
<keyword evidence="3 6" id="KW-0413">Isomerase</keyword>
<comment type="function">
    <text evidence="6">Responsible for synthesis of pseudouridine from uracil.</text>
</comment>